<dbReference type="SUPFAM" id="SSF48008">
    <property type="entry name" value="GntR ligand-binding domain-like"/>
    <property type="match status" value="1"/>
</dbReference>
<keyword evidence="2" id="KW-0238">DNA-binding</keyword>
<keyword evidence="3" id="KW-0804">Transcription</keyword>
<keyword evidence="1" id="KW-0805">Transcription regulation</keyword>
<accession>A0A158K4N8</accession>
<evidence type="ECO:0000256" key="1">
    <source>
        <dbReference type="ARBA" id="ARBA00023015"/>
    </source>
</evidence>
<dbReference type="CDD" id="cd07377">
    <property type="entry name" value="WHTH_GntR"/>
    <property type="match status" value="1"/>
</dbReference>
<dbReference type="SMART" id="SM00345">
    <property type="entry name" value="HTH_GNTR"/>
    <property type="match status" value="1"/>
</dbReference>
<comment type="caution">
    <text evidence="5">The sequence shown here is derived from an EMBL/GenBank/DDBJ whole genome shotgun (WGS) entry which is preliminary data.</text>
</comment>
<evidence type="ECO:0000256" key="2">
    <source>
        <dbReference type="ARBA" id="ARBA00023125"/>
    </source>
</evidence>
<dbReference type="GO" id="GO:0003677">
    <property type="term" value="F:DNA binding"/>
    <property type="evidence" value="ECO:0007669"/>
    <property type="project" value="UniProtKB-KW"/>
</dbReference>
<dbReference type="PANTHER" id="PTHR43537">
    <property type="entry name" value="TRANSCRIPTIONAL REGULATOR, GNTR FAMILY"/>
    <property type="match status" value="1"/>
</dbReference>
<feature type="domain" description="HTH gntR-type" evidence="4">
    <location>
        <begin position="14"/>
        <end position="81"/>
    </location>
</feature>
<keyword evidence="6" id="KW-1185">Reference proteome</keyword>
<dbReference type="InterPro" id="IPR036388">
    <property type="entry name" value="WH-like_DNA-bd_sf"/>
</dbReference>
<dbReference type="RefSeq" id="WP_087633089.1">
    <property type="nucleotide sequence ID" value="NZ_FCNZ02000028.1"/>
</dbReference>
<dbReference type="Gene3D" id="1.10.10.10">
    <property type="entry name" value="Winged helix-like DNA-binding domain superfamily/Winged helix DNA-binding domain"/>
    <property type="match status" value="1"/>
</dbReference>
<evidence type="ECO:0000313" key="6">
    <source>
        <dbReference type="Proteomes" id="UP000054717"/>
    </source>
</evidence>
<proteinExistence type="predicted"/>
<dbReference type="Pfam" id="PF07729">
    <property type="entry name" value="FCD"/>
    <property type="match status" value="1"/>
</dbReference>
<dbReference type="PANTHER" id="PTHR43537:SF5">
    <property type="entry name" value="UXU OPERON TRANSCRIPTIONAL REGULATOR"/>
    <property type="match status" value="1"/>
</dbReference>
<dbReference type="Proteomes" id="UP000054717">
    <property type="component" value="Unassembled WGS sequence"/>
</dbReference>
<protein>
    <submittedName>
        <fullName evidence="5">GntR family transcriptional regulator</fullName>
    </submittedName>
</protein>
<name>A0A158K4N8_9BURK</name>
<dbReference type="AlphaFoldDB" id="A0A158K4N8"/>
<reference evidence="5" key="1">
    <citation type="submission" date="2016-01" db="EMBL/GenBank/DDBJ databases">
        <authorList>
            <person name="Peeters Charlotte."/>
        </authorList>
    </citation>
    <scope>NUCLEOTIDE SEQUENCE</scope>
    <source>
        <strain evidence="5">LMG 22936</strain>
    </source>
</reference>
<dbReference type="InterPro" id="IPR000524">
    <property type="entry name" value="Tscrpt_reg_HTH_GntR"/>
</dbReference>
<organism evidence="5 6">
    <name type="scientific">Caballeronia telluris</name>
    <dbReference type="NCBI Taxonomy" id="326475"/>
    <lineage>
        <taxon>Bacteria</taxon>
        <taxon>Pseudomonadati</taxon>
        <taxon>Pseudomonadota</taxon>
        <taxon>Betaproteobacteria</taxon>
        <taxon>Burkholderiales</taxon>
        <taxon>Burkholderiaceae</taxon>
        <taxon>Caballeronia</taxon>
    </lineage>
</organism>
<dbReference type="SMART" id="SM00895">
    <property type="entry name" value="FCD"/>
    <property type="match status" value="1"/>
</dbReference>
<sequence>MNAHDQKWDLPQQHSLPELVEARIVGAIRSGDLKPGERIVETQLAKRLSVSRGPLREALKSLEANRLVYTVRGKGTYVAEVSLDDFLRMTGVRAVLEGFAARLVASRCRTEPAVVAQLEASLAALEQAEAEHNASSLRDVDWEFHELVCRLAENTFLHSTWHSISSLVRLYQQSNANYETRSGSVVHHHREFFEALKSGDADFAERTFRRIITETTYRSLRQTIPDAMAGMAQP</sequence>
<dbReference type="InterPro" id="IPR011711">
    <property type="entry name" value="GntR_C"/>
</dbReference>
<dbReference type="GO" id="GO:0003700">
    <property type="term" value="F:DNA-binding transcription factor activity"/>
    <property type="evidence" value="ECO:0007669"/>
    <property type="project" value="InterPro"/>
</dbReference>
<evidence type="ECO:0000259" key="4">
    <source>
        <dbReference type="PROSITE" id="PS50949"/>
    </source>
</evidence>
<dbReference type="Gene3D" id="1.20.120.530">
    <property type="entry name" value="GntR ligand-binding domain-like"/>
    <property type="match status" value="1"/>
</dbReference>
<dbReference type="Pfam" id="PF00392">
    <property type="entry name" value="GntR"/>
    <property type="match status" value="1"/>
</dbReference>
<gene>
    <name evidence="5" type="ORF">AWB66_05330</name>
</gene>
<dbReference type="SUPFAM" id="SSF46785">
    <property type="entry name" value="Winged helix' DNA-binding domain"/>
    <property type="match status" value="1"/>
</dbReference>
<dbReference type="InterPro" id="IPR036390">
    <property type="entry name" value="WH_DNA-bd_sf"/>
</dbReference>
<dbReference type="EMBL" id="FCNZ02000028">
    <property type="protein sequence ID" value="SAL76098.1"/>
    <property type="molecule type" value="Genomic_DNA"/>
</dbReference>
<evidence type="ECO:0000256" key="3">
    <source>
        <dbReference type="ARBA" id="ARBA00023163"/>
    </source>
</evidence>
<dbReference type="STRING" id="326475.AWB66_05330"/>
<dbReference type="PROSITE" id="PS50949">
    <property type="entry name" value="HTH_GNTR"/>
    <property type="match status" value="1"/>
</dbReference>
<evidence type="ECO:0000313" key="5">
    <source>
        <dbReference type="EMBL" id="SAL76098.1"/>
    </source>
</evidence>
<dbReference type="InterPro" id="IPR008920">
    <property type="entry name" value="TF_FadR/GntR_C"/>
</dbReference>